<comment type="similarity">
    <text evidence="4 12">Belongs to the serine/threonine dehydratase family.</text>
</comment>
<dbReference type="InterPro" id="IPR045865">
    <property type="entry name" value="ACT-like_dom_sf"/>
</dbReference>
<dbReference type="CDD" id="cd04906">
    <property type="entry name" value="ACT_ThrD-I_1"/>
    <property type="match status" value="1"/>
</dbReference>
<evidence type="ECO:0000256" key="7">
    <source>
        <dbReference type="ARBA" id="ARBA00022737"/>
    </source>
</evidence>
<comment type="function">
    <text evidence="11 12">Catalyzes the anaerobic formation of alpha-ketobutyrate and ammonia from threonine in a two-step reaction. The first step involved a dehydration of threonine and a production of enamine intermediates (aminocrotonate), which tautomerizes to its imine form (iminobutyrate). Both intermediates are unstable and short-lived. The second step is the nonenzymatic hydrolysis of the enamine/imine intermediates to form 2-ketobutyrate and free ammonia. In the low water environment of the cell, the second step is accelerated by RidA.</text>
</comment>
<keyword evidence="8 12" id="KW-0663">Pyridoxal phosphate</keyword>
<dbReference type="EC" id="4.3.1.19" evidence="12"/>
<proteinExistence type="inferred from homology"/>
<organism evidence="14 15">
    <name type="scientific">Pseudoalteromonas shioyasakiensis</name>
    <dbReference type="NCBI Taxonomy" id="1190813"/>
    <lineage>
        <taxon>Bacteria</taxon>
        <taxon>Pseudomonadati</taxon>
        <taxon>Pseudomonadota</taxon>
        <taxon>Gammaproteobacteria</taxon>
        <taxon>Alteromonadales</taxon>
        <taxon>Pseudoalteromonadaceae</taxon>
        <taxon>Pseudoalteromonas</taxon>
    </lineage>
</organism>
<comment type="catalytic activity">
    <reaction evidence="1 12">
        <text>L-threonine = 2-oxobutanoate + NH4(+)</text>
        <dbReference type="Rhea" id="RHEA:22108"/>
        <dbReference type="ChEBI" id="CHEBI:16763"/>
        <dbReference type="ChEBI" id="CHEBI:28938"/>
        <dbReference type="ChEBI" id="CHEBI:57926"/>
        <dbReference type="EC" id="4.3.1.19"/>
    </reaction>
</comment>
<comment type="pathway">
    <text evidence="3 12">Amino-acid biosynthesis; L-isoleucine biosynthesis; 2-oxobutanoate from L-threonine: step 1/1.</text>
</comment>
<keyword evidence="7" id="KW-0677">Repeat</keyword>
<dbReference type="InterPro" id="IPR000634">
    <property type="entry name" value="Ser/Thr_deHydtase_PyrdxlP-BS"/>
</dbReference>
<evidence type="ECO:0000256" key="1">
    <source>
        <dbReference type="ARBA" id="ARBA00001274"/>
    </source>
</evidence>
<sequence length="516" mass="56082">MVSQELDYFRAIIQANMEPLAKVTEVSEMADLSARLGNHVWLKREDQQPVYSFKLRGAFHKLSKLPKGSDVITASAGNHAQGVALSASFLGHKATIVMPVTTPEIKVNAVRSLGGEVVLHGHHFDAAKAHALELTEQRNGVFVPPFDDPDVIVGQGTVARELMQQLNDLDAVFIPVGGGGLLAGMAVYIKSLRPDIKVIGVEADESACLKAALEAGKPVELDRVGSFADGVAVKVIGTETFRLAQKFCDEVVTVTGDEICAAMQDIFVSTRAIAEPSGALSTAGLKKWCQQNGVKGLNVAAILSGANLNFDRLRYVAERTALGEKNEALLAVTIKEEKGSFKQFCNSLGGRAITEFNYRYAGPGEAQIFVGIALRQGQQELDELKAALTENDYTFCDLSDNELAKLHIRYMVGGKAPAQLHERLLRFEFPEYPGALARFLDTLGSNWNITLFHYRNHGGAIGNVLAAFAIEPSDYEVFNEHLNRLGYNVQDETNNPCFTQFLTSQGQELSAVKVAN</sequence>
<keyword evidence="5 12" id="KW-0028">Amino-acid biosynthesis</keyword>
<dbReference type="InterPro" id="IPR001721">
    <property type="entry name" value="TD_ACT-like"/>
</dbReference>
<comment type="caution">
    <text evidence="14">The sequence shown here is derived from an EMBL/GenBank/DDBJ whole genome shotgun (WGS) entry which is preliminary data.</text>
</comment>
<dbReference type="Pfam" id="PF00585">
    <property type="entry name" value="Thr_dehydrat_C"/>
    <property type="match status" value="2"/>
</dbReference>
<accession>A0ABT6U6G1</accession>
<comment type="cofactor">
    <cofactor evidence="2 12">
        <name>pyridoxal 5'-phosphate</name>
        <dbReference type="ChEBI" id="CHEBI:597326"/>
    </cofactor>
</comment>
<keyword evidence="9 12" id="KW-0456">Lyase</keyword>
<dbReference type="GO" id="GO:0004794">
    <property type="term" value="F:threonine deaminase activity"/>
    <property type="evidence" value="ECO:0007669"/>
    <property type="project" value="UniProtKB-EC"/>
</dbReference>
<evidence type="ECO:0000256" key="5">
    <source>
        <dbReference type="ARBA" id="ARBA00022605"/>
    </source>
</evidence>
<dbReference type="CDD" id="cd01562">
    <property type="entry name" value="Thr-dehyd"/>
    <property type="match status" value="1"/>
</dbReference>
<keyword evidence="10 12" id="KW-0100">Branched-chain amino acid biosynthesis</keyword>
<dbReference type="SUPFAM" id="SSF55021">
    <property type="entry name" value="ACT-like"/>
    <property type="match status" value="1"/>
</dbReference>
<keyword evidence="15" id="KW-1185">Reference proteome</keyword>
<dbReference type="NCBIfam" id="TIGR01124">
    <property type="entry name" value="ilvA_2Cterm"/>
    <property type="match status" value="1"/>
</dbReference>
<dbReference type="InterPro" id="IPR005787">
    <property type="entry name" value="Thr_deHydtase_biosynth"/>
</dbReference>
<reference evidence="14 15" key="1">
    <citation type="submission" date="2022-02" db="EMBL/GenBank/DDBJ databases">
        <title>Genome analysis of Beneficial Microorganisms for Coral consortium from Pocillopora damicornis.</title>
        <authorList>
            <person name="Rosado P.M."/>
            <person name="Cardoso P.M."/>
            <person name="Rosado J.G."/>
            <person name="Schultz J."/>
            <person name="Rocha U."/>
            <person name="Costa T.K."/>
            <person name="Peixoto R.S."/>
        </authorList>
    </citation>
    <scope>NUCLEOTIDE SEQUENCE [LARGE SCALE GENOMIC DNA]</scope>
    <source>
        <strain evidence="14 15">BMC5</strain>
    </source>
</reference>
<dbReference type="PROSITE" id="PS00165">
    <property type="entry name" value="DEHYDRATASE_SER_THR"/>
    <property type="match status" value="1"/>
</dbReference>
<dbReference type="Gene3D" id="3.40.1020.10">
    <property type="entry name" value="Biosynthetic Threonine Deaminase, Domain 3"/>
    <property type="match status" value="1"/>
</dbReference>
<dbReference type="InterPro" id="IPR050147">
    <property type="entry name" value="Ser/Thr_Dehydratase"/>
</dbReference>
<evidence type="ECO:0000256" key="11">
    <source>
        <dbReference type="ARBA" id="ARBA00025527"/>
    </source>
</evidence>
<dbReference type="CDD" id="cd04907">
    <property type="entry name" value="ACT_ThrD-I_2"/>
    <property type="match status" value="1"/>
</dbReference>
<feature type="domain" description="ACT-like" evidence="13">
    <location>
        <begin position="423"/>
        <end position="494"/>
    </location>
</feature>
<name>A0ABT6U6G1_9GAMM</name>
<dbReference type="NCBIfam" id="NF006674">
    <property type="entry name" value="PRK09224.1"/>
    <property type="match status" value="1"/>
</dbReference>
<evidence type="ECO:0000313" key="15">
    <source>
        <dbReference type="Proteomes" id="UP001156974"/>
    </source>
</evidence>
<evidence type="ECO:0000256" key="6">
    <source>
        <dbReference type="ARBA" id="ARBA00022624"/>
    </source>
</evidence>
<evidence type="ECO:0000256" key="8">
    <source>
        <dbReference type="ARBA" id="ARBA00022898"/>
    </source>
</evidence>
<dbReference type="Pfam" id="PF00291">
    <property type="entry name" value="PALP"/>
    <property type="match status" value="1"/>
</dbReference>
<dbReference type="PROSITE" id="PS51672">
    <property type="entry name" value="ACT_LIKE"/>
    <property type="match status" value="2"/>
</dbReference>
<gene>
    <name evidence="12 14" type="primary">ilvA</name>
    <name evidence="14" type="ORF">MKZ47_17315</name>
</gene>
<evidence type="ECO:0000313" key="14">
    <source>
        <dbReference type="EMBL" id="MDI4670835.1"/>
    </source>
</evidence>
<dbReference type="RefSeq" id="WP_054561166.1">
    <property type="nucleotide sequence ID" value="NZ_JAKEVM010000066.1"/>
</dbReference>
<dbReference type="SUPFAM" id="SSF53686">
    <property type="entry name" value="Tryptophan synthase beta subunit-like PLP-dependent enzymes"/>
    <property type="match status" value="1"/>
</dbReference>
<dbReference type="PANTHER" id="PTHR48078">
    <property type="entry name" value="THREONINE DEHYDRATASE, MITOCHONDRIAL-RELATED"/>
    <property type="match status" value="1"/>
</dbReference>
<dbReference type="InterPro" id="IPR038110">
    <property type="entry name" value="TD_ACT-like_sf"/>
</dbReference>
<evidence type="ECO:0000259" key="13">
    <source>
        <dbReference type="PROSITE" id="PS51672"/>
    </source>
</evidence>
<protein>
    <recommendedName>
        <fullName evidence="12">L-threonine dehydratase</fullName>
        <ecNumber evidence="12">4.3.1.19</ecNumber>
    </recommendedName>
    <alternativeName>
        <fullName evidence="12">Threonine deaminase</fullName>
    </alternativeName>
</protein>
<dbReference type="InterPro" id="IPR001926">
    <property type="entry name" value="TrpB-like_PALP"/>
</dbReference>
<evidence type="ECO:0000256" key="10">
    <source>
        <dbReference type="ARBA" id="ARBA00023304"/>
    </source>
</evidence>
<evidence type="ECO:0000256" key="3">
    <source>
        <dbReference type="ARBA" id="ARBA00004810"/>
    </source>
</evidence>
<keyword evidence="6 12" id="KW-0412">Isoleucine biosynthesis</keyword>
<evidence type="ECO:0000256" key="12">
    <source>
        <dbReference type="RuleBase" id="RU362012"/>
    </source>
</evidence>
<evidence type="ECO:0000256" key="4">
    <source>
        <dbReference type="ARBA" id="ARBA00010869"/>
    </source>
</evidence>
<dbReference type="Gene3D" id="3.40.50.1100">
    <property type="match status" value="2"/>
</dbReference>
<evidence type="ECO:0000256" key="2">
    <source>
        <dbReference type="ARBA" id="ARBA00001933"/>
    </source>
</evidence>
<feature type="domain" description="ACT-like" evidence="13">
    <location>
        <begin position="328"/>
        <end position="400"/>
    </location>
</feature>
<dbReference type="Proteomes" id="UP001156974">
    <property type="component" value="Unassembled WGS sequence"/>
</dbReference>
<dbReference type="InterPro" id="IPR036052">
    <property type="entry name" value="TrpB-like_PALP_sf"/>
</dbReference>
<comment type="subunit">
    <text evidence="12">Homotetramer.</text>
</comment>
<evidence type="ECO:0000256" key="9">
    <source>
        <dbReference type="ARBA" id="ARBA00023239"/>
    </source>
</evidence>
<dbReference type="PANTHER" id="PTHR48078:SF11">
    <property type="entry name" value="THREONINE DEHYDRATASE, MITOCHONDRIAL"/>
    <property type="match status" value="1"/>
</dbReference>
<dbReference type="EMBL" id="JAKUMG010000013">
    <property type="protein sequence ID" value="MDI4670835.1"/>
    <property type="molecule type" value="Genomic_DNA"/>
</dbReference>